<dbReference type="InterPro" id="IPR003740">
    <property type="entry name" value="YitT"/>
</dbReference>
<accession>B5D1T8</accession>
<dbReference type="InterPro" id="IPR015867">
    <property type="entry name" value="N-reg_PII/ATP_PRibTrfase_C"/>
</dbReference>
<feature type="transmembrane region" description="Helical" evidence="6">
    <location>
        <begin position="72"/>
        <end position="97"/>
    </location>
</feature>
<dbReference type="Gene3D" id="3.30.70.120">
    <property type="match status" value="1"/>
</dbReference>
<evidence type="ECO:0000256" key="5">
    <source>
        <dbReference type="ARBA" id="ARBA00023136"/>
    </source>
</evidence>
<reference evidence="8 9" key="1">
    <citation type="submission" date="2008-08" db="EMBL/GenBank/DDBJ databases">
        <title>Draft genome sequence of Bacteroides plebeius (DSM 17135).</title>
        <authorList>
            <person name="Sudarsanam P."/>
            <person name="Ley R."/>
            <person name="Guruge J."/>
            <person name="Turnbaugh P.J."/>
            <person name="Mahowald M."/>
            <person name="Liep D."/>
            <person name="Gordon J."/>
        </authorList>
    </citation>
    <scope>NUCLEOTIDE SEQUENCE [LARGE SCALE GENOMIC DNA]</scope>
    <source>
        <strain evidence="9">DSM 17135 / JCM 12973 / M2</strain>
    </source>
</reference>
<dbReference type="InterPro" id="IPR019264">
    <property type="entry name" value="DUF2179"/>
</dbReference>
<dbReference type="Pfam" id="PF02588">
    <property type="entry name" value="YitT_membrane"/>
    <property type="match status" value="1"/>
</dbReference>
<reference evidence="8 9" key="2">
    <citation type="submission" date="2008-08" db="EMBL/GenBank/DDBJ databases">
        <authorList>
            <person name="Fulton L."/>
            <person name="Clifton S."/>
            <person name="Fulton B."/>
            <person name="Xu J."/>
            <person name="Minx P."/>
            <person name="Pepin K.H."/>
            <person name="Johnson M."/>
            <person name="Thiruvilangam P."/>
            <person name="Bhonagiri V."/>
            <person name="Nash W.E."/>
            <person name="Mardis E.R."/>
            <person name="Wilson R.K."/>
        </authorList>
    </citation>
    <scope>NUCLEOTIDE SEQUENCE [LARGE SCALE GENOMIC DNA]</scope>
    <source>
        <strain evidence="9">DSM 17135 / JCM 12973 / M2</strain>
    </source>
</reference>
<dbReference type="CDD" id="cd16380">
    <property type="entry name" value="YitT_C"/>
    <property type="match status" value="1"/>
</dbReference>
<dbReference type="eggNOG" id="COG1284">
    <property type="taxonomic scope" value="Bacteria"/>
</dbReference>
<feature type="domain" description="DUF2179" evidence="7">
    <location>
        <begin position="250"/>
        <end position="304"/>
    </location>
</feature>
<feature type="transmembrane region" description="Helical" evidence="6">
    <location>
        <begin position="135"/>
        <end position="156"/>
    </location>
</feature>
<feature type="transmembrane region" description="Helical" evidence="6">
    <location>
        <begin position="104"/>
        <end position="123"/>
    </location>
</feature>
<comment type="subcellular location">
    <subcellularLocation>
        <location evidence="1">Cell membrane</location>
        <topology evidence="1">Multi-pass membrane protein</topology>
    </subcellularLocation>
</comment>
<feature type="transmembrane region" description="Helical" evidence="6">
    <location>
        <begin position="203"/>
        <end position="221"/>
    </location>
</feature>
<dbReference type="InterPro" id="IPR051461">
    <property type="entry name" value="UPF0750_membrane"/>
</dbReference>
<dbReference type="AlphaFoldDB" id="B5D1T8"/>
<keyword evidence="2" id="KW-1003">Cell membrane</keyword>
<evidence type="ECO:0000313" key="9">
    <source>
        <dbReference type="Proteomes" id="UP000003452"/>
    </source>
</evidence>
<keyword evidence="4 6" id="KW-1133">Transmembrane helix</keyword>
<dbReference type="PIRSF" id="PIRSF006483">
    <property type="entry name" value="Membrane_protein_YitT"/>
    <property type="match status" value="1"/>
</dbReference>
<feature type="transmembrane region" description="Helical" evidence="6">
    <location>
        <begin position="177"/>
        <end position="197"/>
    </location>
</feature>
<dbReference type="PANTHER" id="PTHR33545:SF5">
    <property type="entry name" value="UPF0750 MEMBRANE PROTEIN YITT"/>
    <property type="match status" value="1"/>
</dbReference>
<comment type="caution">
    <text evidence="8">The sequence shown here is derived from an EMBL/GenBank/DDBJ whole genome shotgun (WGS) entry which is preliminary data.</text>
</comment>
<dbReference type="PANTHER" id="PTHR33545">
    <property type="entry name" value="UPF0750 MEMBRANE PROTEIN YITT-RELATED"/>
    <property type="match status" value="1"/>
</dbReference>
<evidence type="ECO:0000256" key="6">
    <source>
        <dbReference type="SAM" id="Phobius"/>
    </source>
</evidence>
<dbReference type="HOGENOM" id="CLU_063199_1_1_10"/>
<dbReference type="EMBL" id="ABQC02000023">
    <property type="protein sequence ID" value="EDY94531.1"/>
    <property type="molecule type" value="Genomic_DNA"/>
</dbReference>
<evidence type="ECO:0000256" key="3">
    <source>
        <dbReference type="ARBA" id="ARBA00022692"/>
    </source>
</evidence>
<proteinExistence type="predicted"/>
<dbReference type="GO" id="GO:0005886">
    <property type="term" value="C:plasma membrane"/>
    <property type="evidence" value="ECO:0007669"/>
    <property type="project" value="UniProtKB-SubCell"/>
</dbReference>
<evidence type="ECO:0000256" key="4">
    <source>
        <dbReference type="ARBA" id="ARBA00022989"/>
    </source>
</evidence>
<keyword evidence="3 6" id="KW-0812">Transmembrane</keyword>
<organism evidence="8 9">
    <name type="scientific">Phocaeicola plebeius (strain DSM 17135 / JCM 12973 / CCUG 54634 / M2)</name>
    <name type="common">Bacteroides plebeius</name>
    <dbReference type="NCBI Taxonomy" id="484018"/>
    <lineage>
        <taxon>Bacteria</taxon>
        <taxon>Pseudomonadati</taxon>
        <taxon>Bacteroidota</taxon>
        <taxon>Bacteroidia</taxon>
        <taxon>Bacteroidales</taxon>
        <taxon>Bacteroidaceae</taxon>
        <taxon>Phocaeicola</taxon>
    </lineage>
</organism>
<sequence length="313" mass="34827">MEFFLLLHLEILKIIYTKMNPALPATRKQKILRETKDYLMIALGMIMYGIGWTVFLLPSDIPSGAVPGIASIVYWGTGFPVQYTYLIINFLLLLLALKILGLKFCLKTIFAVFTLTFILSVIQKFVTGELIHDQPFMSCVLGASFCGAGIGVAFSANGSTGGTDIIAAIINKYRDITLGRVILICDVIIISSSYLVLHNWEKVVYGYVVLFISSFVLDQVVNSARQSVQFFIISSKYEEIGARINKDLHRGVTFIDGVGCYTHNGVKMMFVLAKKRESNTIFRLIKDIDPKAFVSQSAVIGVFGEGFDRIKVK</sequence>
<protein>
    <recommendedName>
        <fullName evidence="7">DUF2179 domain-containing protein</fullName>
    </recommendedName>
</protein>
<name>B5D1T8_PHOPM</name>
<evidence type="ECO:0000256" key="1">
    <source>
        <dbReference type="ARBA" id="ARBA00004651"/>
    </source>
</evidence>
<evidence type="ECO:0000259" key="7">
    <source>
        <dbReference type="Pfam" id="PF10035"/>
    </source>
</evidence>
<evidence type="ECO:0000256" key="2">
    <source>
        <dbReference type="ARBA" id="ARBA00022475"/>
    </source>
</evidence>
<dbReference type="Proteomes" id="UP000003452">
    <property type="component" value="Unassembled WGS sequence"/>
</dbReference>
<dbReference type="Pfam" id="PF10035">
    <property type="entry name" value="DUF2179"/>
    <property type="match status" value="1"/>
</dbReference>
<evidence type="ECO:0000313" key="8">
    <source>
        <dbReference type="EMBL" id="EDY94531.1"/>
    </source>
</evidence>
<keyword evidence="5 6" id="KW-0472">Membrane</keyword>
<feature type="transmembrane region" description="Helical" evidence="6">
    <location>
        <begin position="38"/>
        <end position="57"/>
    </location>
</feature>
<gene>
    <name evidence="8" type="ORF">BACPLE_02935</name>
</gene>